<dbReference type="RefSeq" id="WP_349639923.1">
    <property type="nucleotide sequence ID" value="NZ_CP090958.1"/>
</dbReference>
<gene>
    <name evidence="1" type="ORF">LWF01_04885</name>
</gene>
<accession>A0ABY8QVZ8</accession>
<sequence>MFVLTIDQRNSRDSADRVPELLDVLNSGEWVGAIPFERTVGDEVQGVVLHADAAVDITLQLLQQGDWYVGIGIGTIDSPMPTSSREARGAAFVAARDAVEAAKDERNGVPVAVRSLPDDMAEVDQTALSTVDAQAVLRLLGRLVQERSEAQWRVVNLIRKKLGDGRYETVRGRQKTAAKALGITPQAVSKSLSTSGWTEEEAGRIAAGRVLAAVRARADDEGES</sequence>
<evidence type="ECO:0000313" key="2">
    <source>
        <dbReference type="Proteomes" id="UP001209083"/>
    </source>
</evidence>
<organism evidence="1 2">
    <name type="scientific">Saxibacter everestensis</name>
    <dbReference type="NCBI Taxonomy" id="2909229"/>
    <lineage>
        <taxon>Bacteria</taxon>
        <taxon>Bacillati</taxon>
        <taxon>Actinomycetota</taxon>
        <taxon>Actinomycetes</taxon>
        <taxon>Micrococcales</taxon>
        <taxon>Brevibacteriaceae</taxon>
        <taxon>Saxibacter</taxon>
    </lineage>
</organism>
<proteinExistence type="predicted"/>
<keyword evidence="2" id="KW-1185">Reference proteome</keyword>
<protein>
    <submittedName>
        <fullName evidence="1">MarR family transcriptional regulator</fullName>
    </submittedName>
</protein>
<name>A0ABY8QVZ8_9MICO</name>
<reference evidence="1 2" key="1">
    <citation type="submission" date="2023-05" db="EMBL/GenBank/DDBJ databases">
        <title>Lithophilousrod everest ZFBP1038 complete genpme.</title>
        <authorList>
            <person name="Tian M."/>
        </authorList>
    </citation>
    <scope>NUCLEOTIDE SEQUENCE [LARGE SCALE GENOMIC DNA]</scope>
    <source>
        <strain evidence="1 2">ZFBP1038</strain>
    </source>
</reference>
<dbReference type="EMBL" id="CP090958">
    <property type="protein sequence ID" value="WGW13113.1"/>
    <property type="molecule type" value="Genomic_DNA"/>
</dbReference>
<dbReference type="Proteomes" id="UP001209083">
    <property type="component" value="Chromosome"/>
</dbReference>
<evidence type="ECO:0000313" key="1">
    <source>
        <dbReference type="EMBL" id="WGW13113.1"/>
    </source>
</evidence>